<dbReference type="KEGG" id="fte:Fluta_0721"/>
<reference evidence="2" key="2">
    <citation type="submission" date="2011-02" db="EMBL/GenBank/DDBJ databases">
        <title>The complete genome of Fluviicola taffensis DSM 16823.</title>
        <authorList>
            <consortium name="US DOE Joint Genome Institute (JGI-PGF)"/>
            <person name="Lucas S."/>
            <person name="Copeland A."/>
            <person name="Lapidus A."/>
            <person name="Bruce D."/>
            <person name="Goodwin L."/>
            <person name="Pitluck S."/>
            <person name="Kyrpides N."/>
            <person name="Mavromatis K."/>
            <person name="Ivanova N."/>
            <person name="Mikhailova N."/>
            <person name="Pagani I."/>
            <person name="Chertkov O."/>
            <person name="Detter J.C."/>
            <person name="Han C."/>
            <person name="Tapia R."/>
            <person name="Land M."/>
            <person name="Hauser L."/>
            <person name="Markowitz V."/>
            <person name="Cheng J.-F."/>
            <person name="Hugenholtz P."/>
            <person name="Woyke T."/>
            <person name="Wu D."/>
            <person name="Tindall B."/>
            <person name="Pomrenke H.G."/>
            <person name="Brambilla E."/>
            <person name="Klenk H.-P."/>
            <person name="Eisen J.A."/>
        </authorList>
    </citation>
    <scope>NUCLEOTIDE SEQUENCE [LARGE SCALE GENOMIC DNA]</scope>
    <source>
        <strain evidence="2">DSM 16823 / RW262 / RW262</strain>
    </source>
</reference>
<reference evidence="1 2" key="1">
    <citation type="journal article" date="2011" name="Stand. Genomic Sci.">
        <title>Complete genome sequence of the gliding freshwater bacterium Fluviicola taffensis type strain (RW262).</title>
        <authorList>
            <person name="Woyke T."/>
            <person name="Chertkov O."/>
            <person name="Lapidus A."/>
            <person name="Nolan M."/>
            <person name="Lucas S."/>
            <person name="Del Rio T.G."/>
            <person name="Tice H."/>
            <person name="Cheng J.F."/>
            <person name="Tapia R."/>
            <person name="Han C."/>
            <person name="Goodwin L."/>
            <person name="Pitluck S."/>
            <person name="Liolios K."/>
            <person name="Pagani I."/>
            <person name="Ivanova N."/>
            <person name="Huntemann M."/>
            <person name="Mavromatis K."/>
            <person name="Mikhailova N."/>
            <person name="Pati A."/>
            <person name="Chen A."/>
            <person name="Palaniappan K."/>
            <person name="Land M."/>
            <person name="Hauser L."/>
            <person name="Brambilla E.M."/>
            <person name="Rohde M."/>
            <person name="Mwirichia R."/>
            <person name="Sikorski J."/>
            <person name="Tindall B.J."/>
            <person name="Goker M."/>
            <person name="Bristow J."/>
            <person name="Eisen J.A."/>
            <person name="Markowitz V."/>
            <person name="Hugenholtz P."/>
            <person name="Klenk H.P."/>
            <person name="Kyrpides N.C."/>
        </authorList>
    </citation>
    <scope>NUCLEOTIDE SEQUENCE [LARGE SCALE GENOMIC DNA]</scope>
    <source>
        <strain evidence="2">DSM 16823 / RW262 / RW262</strain>
    </source>
</reference>
<dbReference type="EMBL" id="CP002542">
    <property type="protein sequence ID" value="AEA42725.1"/>
    <property type="molecule type" value="Genomic_DNA"/>
</dbReference>
<protein>
    <recommendedName>
        <fullName evidence="3">Polysaccharide deacetylase</fullName>
    </recommendedName>
</protein>
<dbReference type="AlphaFoldDB" id="F2II25"/>
<evidence type="ECO:0000313" key="1">
    <source>
        <dbReference type="EMBL" id="AEA42725.1"/>
    </source>
</evidence>
<dbReference type="eggNOG" id="COG0726">
    <property type="taxonomic scope" value="Bacteria"/>
</dbReference>
<dbReference type="Gene3D" id="3.20.20.370">
    <property type="entry name" value="Glycoside hydrolase/deacetylase"/>
    <property type="match status" value="1"/>
</dbReference>
<dbReference type="InterPro" id="IPR011330">
    <property type="entry name" value="Glyco_hydro/deAcase_b/a-brl"/>
</dbReference>
<gene>
    <name evidence="1" type="ordered locus">Fluta_0721</name>
</gene>
<evidence type="ECO:0008006" key="3">
    <source>
        <dbReference type="Google" id="ProtNLM"/>
    </source>
</evidence>
<proteinExistence type="predicted"/>
<keyword evidence="2" id="KW-1185">Reference proteome</keyword>
<dbReference type="STRING" id="755732.Fluta_0721"/>
<sequence length="249" mass="30258">MTNREKYYFDDFTTANYQNLIRIGKENYDFKLYHELENQDNFILLRHDIDFSPQRALRCAQIENAEGVRTTYFIHLHSEFYNVFEKEAFNSIRQIIELGHDVGVHFDTHFYDIQTEDEIRLHLNEEKLLLESLFKVKIHSFSFHNTNAFILNCRKPEYAGLINCYSDFFQQEMKYCSDSNGYWRYERMEDVIRSKFRKLHLLTHCEWWTEEVMSPWQKIQRAIDGRADACKQLYSDLLHRNNMINVDWD</sequence>
<evidence type="ECO:0000313" key="2">
    <source>
        <dbReference type="Proteomes" id="UP000007463"/>
    </source>
</evidence>
<dbReference type="RefSeq" id="WP_013685497.1">
    <property type="nucleotide sequence ID" value="NC_015321.1"/>
</dbReference>
<name>F2II25_FLUTR</name>
<dbReference type="Proteomes" id="UP000007463">
    <property type="component" value="Chromosome"/>
</dbReference>
<dbReference type="GO" id="GO:0005975">
    <property type="term" value="P:carbohydrate metabolic process"/>
    <property type="evidence" value="ECO:0007669"/>
    <property type="project" value="InterPro"/>
</dbReference>
<accession>F2II25</accession>
<organism evidence="1 2">
    <name type="scientific">Fluviicola taffensis (strain DSM 16823 / NCIMB 13979 / RW262)</name>
    <dbReference type="NCBI Taxonomy" id="755732"/>
    <lineage>
        <taxon>Bacteria</taxon>
        <taxon>Pseudomonadati</taxon>
        <taxon>Bacteroidota</taxon>
        <taxon>Flavobacteriia</taxon>
        <taxon>Flavobacteriales</taxon>
        <taxon>Crocinitomicaceae</taxon>
        <taxon>Fluviicola</taxon>
    </lineage>
</organism>
<dbReference type="OrthoDB" id="1016932at2"/>
<dbReference type="HOGENOM" id="CLU_087512_0_0_10"/>
<dbReference type="SUPFAM" id="SSF88713">
    <property type="entry name" value="Glycoside hydrolase/deacetylase"/>
    <property type="match status" value="1"/>
</dbReference>